<dbReference type="Proteomes" id="UP000422648">
    <property type="component" value="Segment"/>
</dbReference>
<evidence type="ECO:0000313" key="2">
    <source>
        <dbReference type="Proteomes" id="UP000422648"/>
    </source>
</evidence>
<dbReference type="EMBL" id="AP019524">
    <property type="protein sequence ID" value="BBI90468.1"/>
    <property type="molecule type" value="Genomic_DNA"/>
</dbReference>
<dbReference type="KEGG" id="vg:55802881"/>
<dbReference type="GeneID" id="55802881"/>
<name>A0A5S9BZ13_9CAUD</name>
<evidence type="ECO:0000313" key="1">
    <source>
        <dbReference type="EMBL" id="BBI90468.1"/>
    </source>
</evidence>
<sequence>MKLSYIINLGRYENKETGKAYNIKKGKNKLRGTDHIFYLYRGSRIFINDSDFYTNYKKLN</sequence>
<accession>A0A5S9BZ13</accession>
<proteinExistence type="predicted"/>
<organism evidence="1 2">
    <name type="scientific">Tenacibaculum phage PTm1</name>
    <dbReference type="NCBI Taxonomy" id="2547425"/>
    <lineage>
        <taxon>Viruses</taxon>
        <taxon>Duplodnaviria</taxon>
        <taxon>Heunggongvirae</taxon>
        <taxon>Uroviricota</taxon>
        <taxon>Caudoviricetes</taxon>
        <taxon>Shirahamavirus</taxon>
        <taxon>Shirahamavirus PTm1</taxon>
    </lineage>
</organism>
<dbReference type="RefSeq" id="YP_009873760.1">
    <property type="nucleotide sequence ID" value="NC_049340.1"/>
</dbReference>
<reference evidence="1 2" key="1">
    <citation type="journal article" date="2019" name="Arch. Virol.">
        <title>A novel jumbo Tenacibaculum maritimum lytic phage with head-fiber-like appendages.</title>
        <authorList>
            <person name="Kawato Y."/>
            <person name="Istiqomah I."/>
            <person name="Gaafar A.Y."/>
            <person name="Hanaoka M."/>
            <person name="Ishimaru K."/>
            <person name="Yasuike M."/>
            <person name="Nishiki I."/>
            <person name="Nakamura Y."/>
            <person name="Fujiwara A."/>
            <person name="Nakai T."/>
        </authorList>
    </citation>
    <scope>NUCLEOTIDE SEQUENCE [LARGE SCALE GENOMIC DNA]</scope>
    <source>
        <strain evidence="1 2">PTm1</strain>
    </source>
</reference>
<protein>
    <submittedName>
        <fullName evidence="1">Uncharacterized protein</fullName>
    </submittedName>
</protein>
<keyword evidence="2" id="KW-1185">Reference proteome</keyword>